<feature type="compositionally biased region" description="Basic and acidic residues" evidence="1">
    <location>
        <begin position="39"/>
        <end position="53"/>
    </location>
</feature>
<feature type="compositionally biased region" description="Acidic residues" evidence="1">
    <location>
        <begin position="804"/>
        <end position="823"/>
    </location>
</feature>
<feature type="compositionally biased region" description="Polar residues" evidence="1">
    <location>
        <begin position="369"/>
        <end position="378"/>
    </location>
</feature>
<dbReference type="EMBL" id="QWIO01002547">
    <property type="protein sequence ID" value="RMY54056.1"/>
    <property type="molecule type" value="Genomic_DNA"/>
</dbReference>
<feature type="compositionally biased region" description="Polar residues" evidence="1">
    <location>
        <begin position="558"/>
        <end position="567"/>
    </location>
</feature>
<feature type="compositionally biased region" description="Basic and acidic residues" evidence="1">
    <location>
        <begin position="279"/>
        <end position="289"/>
    </location>
</feature>
<organism evidence="2 3">
    <name type="scientific">Hortaea werneckii</name>
    <name type="common">Black yeast</name>
    <name type="synonym">Cladosporium werneckii</name>
    <dbReference type="NCBI Taxonomy" id="91943"/>
    <lineage>
        <taxon>Eukaryota</taxon>
        <taxon>Fungi</taxon>
        <taxon>Dikarya</taxon>
        <taxon>Ascomycota</taxon>
        <taxon>Pezizomycotina</taxon>
        <taxon>Dothideomycetes</taxon>
        <taxon>Dothideomycetidae</taxon>
        <taxon>Mycosphaerellales</taxon>
        <taxon>Teratosphaeriaceae</taxon>
        <taxon>Hortaea</taxon>
    </lineage>
</organism>
<feature type="compositionally biased region" description="Basic and acidic residues" evidence="1">
    <location>
        <begin position="646"/>
        <end position="663"/>
    </location>
</feature>
<feature type="compositionally biased region" description="Basic and acidic residues" evidence="1">
    <location>
        <begin position="138"/>
        <end position="147"/>
    </location>
</feature>
<feature type="region of interest" description="Disordered" evidence="1">
    <location>
        <begin position="974"/>
        <end position="1030"/>
    </location>
</feature>
<feature type="region of interest" description="Disordered" evidence="1">
    <location>
        <begin position="178"/>
        <end position="625"/>
    </location>
</feature>
<feature type="compositionally biased region" description="Basic and acidic residues" evidence="1">
    <location>
        <begin position="194"/>
        <end position="210"/>
    </location>
</feature>
<feature type="region of interest" description="Disordered" evidence="1">
    <location>
        <begin position="1334"/>
        <end position="1367"/>
    </location>
</feature>
<feature type="compositionally biased region" description="Basic and acidic residues" evidence="1">
    <location>
        <begin position="825"/>
        <end position="834"/>
    </location>
</feature>
<dbReference type="Proteomes" id="UP000269539">
    <property type="component" value="Unassembled WGS sequence"/>
</dbReference>
<protein>
    <submittedName>
        <fullName evidence="2">Uncharacterized protein</fullName>
    </submittedName>
</protein>
<feature type="compositionally biased region" description="Polar residues" evidence="1">
    <location>
        <begin position="791"/>
        <end position="803"/>
    </location>
</feature>
<evidence type="ECO:0000313" key="3">
    <source>
        <dbReference type="Proteomes" id="UP000269539"/>
    </source>
</evidence>
<proteinExistence type="predicted"/>
<feature type="compositionally biased region" description="Low complexity" evidence="1">
    <location>
        <begin position="1338"/>
        <end position="1347"/>
    </location>
</feature>
<feature type="compositionally biased region" description="Polar residues" evidence="1">
    <location>
        <begin position="1019"/>
        <end position="1028"/>
    </location>
</feature>
<feature type="compositionally biased region" description="Basic and acidic residues" evidence="1">
    <location>
        <begin position="995"/>
        <end position="1011"/>
    </location>
</feature>
<feature type="region of interest" description="Disordered" evidence="1">
    <location>
        <begin position="719"/>
        <end position="834"/>
    </location>
</feature>
<feature type="compositionally biased region" description="Polar residues" evidence="1">
    <location>
        <begin position="504"/>
        <end position="514"/>
    </location>
</feature>
<feature type="region of interest" description="Disordered" evidence="1">
    <location>
        <begin position="1"/>
        <end position="147"/>
    </location>
</feature>
<feature type="compositionally biased region" description="Polar residues" evidence="1">
    <location>
        <begin position="77"/>
        <end position="86"/>
    </location>
</feature>
<evidence type="ECO:0000313" key="2">
    <source>
        <dbReference type="EMBL" id="RMY54056.1"/>
    </source>
</evidence>
<feature type="compositionally biased region" description="Low complexity" evidence="1">
    <location>
        <begin position="1265"/>
        <end position="1301"/>
    </location>
</feature>
<feature type="region of interest" description="Disordered" evidence="1">
    <location>
        <begin position="851"/>
        <end position="897"/>
    </location>
</feature>
<feature type="compositionally biased region" description="Basic and acidic residues" evidence="1">
    <location>
        <begin position="436"/>
        <end position="447"/>
    </location>
</feature>
<feature type="compositionally biased region" description="Low complexity" evidence="1">
    <location>
        <begin position="240"/>
        <end position="251"/>
    </location>
</feature>
<feature type="region of interest" description="Disordered" evidence="1">
    <location>
        <begin position="909"/>
        <end position="929"/>
    </location>
</feature>
<feature type="compositionally biased region" description="Low complexity" evidence="1">
    <location>
        <begin position="109"/>
        <end position="123"/>
    </location>
</feature>
<reference evidence="2 3" key="1">
    <citation type="journal article" date="2018" name="BMC Genomics">
        <title>Genomic evidence for intraspecific hybridization in a clonal and extremely halotolerant yeast.</title>
        <authorList>
            <person name="Gostincar C."/>
            <person name="Stajich J.E."/>
            <person name="Zupancic J."/>
            <person name="Zalar P."/>
            <person name="Gunde-Cimerman N."/>
        </authorList>
    </citation>
    <scope>NUCLEOTIDE SEQUENCE [LARGE SCALE GENOMIC DNA]</scope>
    <source>
        <strain evidence="2 3">EXF-10513</strain>
    </source>
</reference>
<name>A0A3M7CQV1_HORWE</name>
<feature type="compositionally biased region" description="Basic and acidic residues" evidence="1">
    <location>
        <begin position="679"/>
        <end position="688"/>
    </location>
</feature>
<feature type="compositionally biased region" description="Polar residues" evidence="1">
    <location>
        <begin position="861"/>
        <end position="872"/>
    </location>
</feature>
<accession>A0A3M7CQV1</accession>
<gene>
    <name evidence="2" type="ORF">D0864_14003</name>
</gene>
<feature type="compositionally biased region" description="Low complexity" evidence="1">
    <location>
        <begin position="979"/>
        <end position="993"/>
    </location>
</feature>
<feature type="compositionally biased region" description="Acidic residues" evidence="1">
    <location>
        <begin position="459"/>
        <end position="489"/>
    </location>
</feature>
<comment type="caution">
    <text evidence="2">The sequence shown here is derived from an EMBL/GenBank/DDBJ whole genome shotgun (WGS) entry which is preliminary data.</text>
</comment>
<feature type="region of interest" description="Disordered" evidence="1">
    <location>
        <begin position="1191"/>
        <end position="1301"/>
    </location>
</feature>
<feature type="non-terminal residue" evidence="2">
    <location>
        <position position="1"/>
    </location>
</feature>
<feature type="compositionally biased region" description="Polar residues" evidence="1">
    <location>
        <begin position="1228"/>
        <end position="1239"/>
    </location>
</feature>
<feature type="region of interest" description="Disordered" evidence="1">
    <location>
        <begin position="638"/>
        <end position="695"/>
    </location>
</feature>
<feature type="compositionally biased region" description="Basic and acidic residues" evidence="1">
    <location>
        <begin position="737"/>
        <end position="754"/>
    </location>
</feature>
<feature type="compositionally biased region" description="Low complexity" evidence="1">
    <location>
        <begin position="311"/>
        <end position="325"/>
    </location>
</feature>
<dbReference type="VEuPathDB" id="FungiDB:BTJ68_05853"/>
<evidence type="ECO:0000256" key="1">
    <source>
        <dbReference type="SAM" id="MobiDB-lite"/>
    </source>
</evidence>
<feature type="compositionally biased region" description="Acidic residues" evidence="1">
    <location>
        <begin position="521"/>
        <end position="533"/>
    </location>
</feature>
<sequence length="1394" mass="150786">LLSRRKSGQDGVETVADRSAAAQAYERQKSVAQSGLSKMPEDFDPRIKGKVVHDFSSPRSKRGVSYSKADQRPLRGQLQSANSTPAVPQLLPDFDFGQAASNHVKHASESSSSLNRRSAHSPSMFKEILNDDPAQAADRPRSLNAERLENREFLQRVGHQSTISAYSQESAVLPPFARRSQHLDPMQAALCQDEESKRSSDPSSGKDRDSSLSSFSQVSPITGRTSVPFGTDARNSTGRSLSPVSPASPVSKDLRHMSAVSDLPPQSARASMLPQASAEIRRRDEEETTSRPFSSASGFPVGPTFSPIAEQPPQSSPGSEQSPKQYMQHMSDRNSTTAPEVVTTPAPEPMIESSAAPSREGLSIPIPDRNSSLGTSPELTPEIKQAETMDVSASKRVPKLVEKRPSAAGHSSKRLSSLPKHNPSNASRFSFQLGESAREEQVLEEKHRKMKSQNRQLSPDEDEDEFDESAMDDMDELEMQEQLDEDYEEHDAPLATPMGELTGLQRTKQQLQAPSLSDDGSLYDDDYVDDDSQPNEPGETNLADADQTATQDRHAMTWNAQQSPKNSEGSHQHPADQNILPTPDNAFHSGGELRIDTSGNNFAQGGFPANWGQMHNGTHGAESRSGFYMQPEAAGYSSAVANVSSQREDTPLRQQPNEKRDSSRVASGVSFGSTGGPAFERHEQRSREVNLPANATQNKAAGLGLTGFEDFDFGSGPDLSIYDSRPTSRQDAPNSDRWTRDSDGMPKRLSRWEDLPTSASSPRASHFPPVSHGQSAAYEGPLGKSIRQRNNEANQNLQYAQSSDGDDDDYEGDDDMYFDDGGFEQDIRSPRGQHEHINEDLFDNDAFLNRSSRIQGHPGQPVQQPRPQSGFSLASLGGDGPYPSFAMGANPNKARQRQSQLLLEDLPLQGPVDPRLIPQRNPSEDAKRLGLSRKVPPLPALEGTQEAVSRMQSNLQSYHAALAEAVNRAANEGRFSRQSSVASSHTSESAYSHLGQDDRSHYSQDDDKHLAVEGGPGYSASTNTTASHMDQLPRQEPLRLSFDFGFHSQEEDGFNDDDIDDDIVAAANGDILASDDAAFYGQEFDFYAKARPNSADAQSNHGGFFGEDGGGDGLTRNKSIKEPNLTPITERSEFSTRNSYMSMSHGSAFGLPSAGLYGPASPALARLPTSPLVEKEALTFDQLRKLRASTFAGGEGPGSASGSHGSWQSEYGSMKGPGSFQWHHGAQTPHSARSSSGQAVPTGYFASVPMMGPGAFGNSSGGRGSTTSQQADSSRPGSGAGYSPSYSARNSGHAAAAPAEHYAAAEMDATPRKPLPAPTPEPTTAKKVVLPKANTATGSSSSQQHSRQGSDHVTYVKEQNPNDGNPRWILERRRTSEFGQLELVGREVVQGGWI</sequence>
<feature type="compositionally biased region" description="Low complexity" evidence="1">
    <location>
        <begin position="336"/>
        <end position="345"/>
    </location>
</feature>